<dbReference type="SMART" id="SM00181">
    <property type="entry name" value="EGF"/>
    <property type="match status" value="2"/>
</dbReference>
<dbReference type="FunFam" id="2.10.25.10:FF:000001">
    <property type="entry name" value="Tenascin C"/>
    <property type="match status" value="1"/>
</dbReference>
<feature type="domain" description="EGF-like" evidence="3 4">
    <location>
        <begin position="78"/>
        <end position="89"/>
    </location>
</feature>
<evidence type="ECO:0000313" key="6">
    <source>
        <dbReference type="Proteomes" id="UP000076078"/>
    </source>
</evidence>
<reference evidence="5 6" key="1">
    <citation type="submission" date="2015-12" db="EMBL/GenBank/DDBJ databases">
        <title>Dictyostelia acquired genes for synthesis and detection of signals that induce cell-type specialization by lateral gene transfer from prokaryotes.</title>
        <authorList>
            <person name="Gloeckner G."/>
            <person name="Schaap P."/>
        </authorList>
    </citation>
    <scope>NUCLEOTIDE SEQUENCE [LARGE SCALE GENOMIC DNA]</scope>
    <source>
        <strain evidence="5 6">TK</strain>
    </source>
</reference>
<evidence type="ECO:0000313" key="5">
    <source>
        <dbReference type="EMBL" id="KYQ90505.1"/>
    </source>
</evidence>
<evidence type="ECO:0000259" key="4">
    <source>
        <dbReference type="PROSITE" id="PS01186"/>
    </source>
</evidence>
<keyword evidence="1" id="KW-0325">Glycoprotein</keyword>
<feature type="chain" id="PRO_5007592997" evidence="2">
    <location>
        <begin position="20"/>
        <end position="239"/>
    </location>
</feature>
<dbReference type="OMA" id="FENIECS"/>
<organism evidence="5 6">
    <name type="scientific">Tieghemostelium lacteum</name>
    <name type="common">Slime mold</name>
    <name type="synonym">Dictyostelium lacteum</name>
    <dbReference type="NCBI Taxonomy" id="361077"/>
    <lineage>
        <taxon>Eukaryota</taxon>
        <taxon>Amoebozoa</taxon>
        <taxon>Evosea</taxon>
        <taxon>Eumycetozoa</taxon>
        <taxon>Dictyostelia</taxon>
        <taxon>Dictyosteliales</taxon>
        <taxon>Raperosteliaceae</taxon>
        <taxon>Tieghemostelium</taxon>
    </lineage>
</organism>
<dbReference type="Proteomes" id="UP000076078">
    <property type="component" value="Unassembled WGS sequence"/>
</dbReference>
<dbReference type="SUPFAM" id="SSF57196">
    <property type="entry name" value="EGF/Laminin"/>
    <property type="match status" value="1"/>
</dbReference>
<accession>A0A151Z985</accession>
<dbReference type="InterPro" id="IPR000742">
    <property type="entry name" value="EGF"/>
</dbReference>
<dbReference type="AlphaFoldDB" id="A0A151Z985"/>
<evidence type="ECO:0000259" key="3">
    <source>
        <dbReference type="PROSITE" id="PS00022"/>
    </source>
</evidence>
<feature type="domain" description="EGF-like" evidence="3">
    <location>
        <begin position="45"/>
        <end position="56"/>
    </location>
</feature>
<dbReference type="Pfam" id="PF23106">
    <property type="entry name" value="EGF_Teneurin"/>
    <property type="match status" value="1"/>
</dbReference>
<keyword evidence="2" id="KW-0732">Signal</keyword>
<gene>
    <name evidence="5" type="ORF">DLAC_09132</name>
</gene>
<dbReference type="InParanoid" id="A0A151Z985"/>
<proteinExistence type="predicted"/>
<dbReference type="PROSITE" id="PS00022">
    <property type="entry name" value="EGF_1"/>
    <property type="match status" value="2"/>
</dbReference>
<evidence type="ECO:0000256" key="2">
    <source>
        <dbReference type="SAM" id="SignalP"/>
    </source>
</evidence>
<keyword evidence="6" id="KW-1185">Reference proteome</keyword>
<dbReference type="Gene3D" id="2.10.25.10">
    <property type="entry name" value="Laminin"/>
    <property type="match status" value="1"/>
</dbReference>
<protein>
    <submittedName>
        <fullName evidence="5">Tenascin C</fullName>
    </submittedName>
</protein>
<dbReference type="OrthoDB" id="283575at2759"/>
<name>A0A151Z985_TIELA</name>
<comment type="caution">
    <text evidence="5">The sequence shown here is derived from an EMBL/GenBank/DDBJ whole genome shotgun (WGS) entry which is preliminary data.</text>
</comment>
<evidence type="ECO:0000256" key="1">
    <source>
        <dbReference type="ARBA" id="ARBA00023180"/>
    </source>
</evidence>
<sequence>MKYLNICILISSIILQVYSQNSQEQIPNNCINNCTGNGVCTNNTCDCSINWTGNYCQTPIPSCQQNCSGHGVCLNGVCQCNQGWVGLDCSAFEISINITNSPHAPNITFASNCSVTLQGITITSAFENIECSGTGNFSCVDNFNSTCKTSNAQSSAVCSTFSQNIFCKGTNIQCTTGTLSCSINLNIATIDGKQFIISENGTLETNSSTLNENSSASSITKFITPIFLISLLLFSLLLL</sequence>
<dbReference type="EMBL" id="LODT01000037">
    <property type="protein sequence ID" value="KYQ90505.1"/>
    <property type="molecule type" value="Genomic_DNA"/>
</dbReference>
<dbReference type="PROSITE" id="PS01186">
    <property type="entry name" value="EGF_2"/>
    <property type="match status" value="1"/>
</dbReference>
<feature type="signal peptide" evidence="2">
    <location>
        <begin position="1"/>
        <end position="19"/>
    </location>
</feature>